<feature type="compositionally biased region" description="Basic and acidic residues" evidence="1">
    <location>
        <begin position="94"/>
        <end position="103"/>
    </location>
</feature>
<dbReference type="GO" id="GO:0016593">
    <property type="term" value="C:Cdc73/Paf1 complex"/>
    <property type="evidence" value="ECO:0007669"/>
    <property type="project" value="InterPro"/>
</dbReference>
<evidence type="ECO:0000256" key="1">
    <source>
        <dbReference type="SAM" id="MobiDB-lite"/>
    </source>
</evidence>
<dbReference type="EMBL" id="JAVHNR010000001">
    <property type="protein sequence ID" value="KAK6355854.1"/>
    <property type="molecule type" value="Genomic_DNA"/>
</dbReference>
<feature type="compositionally biased region" description="Acidic residues" evidence="1">
    <location>
        <begin position="457"/>
        <end position="476"/>
    </location>
</feature>
<evidence type="ECO:0000313" key="2">
    <source>
        <dbReference type="EMBL" id="KAK6355854.1"/>
    </source>
</evidence>
<protein>
    <recommendedName>
        <fullName evidence="4">RNA polymerase-associated protein LEO1</fullName>
    </recommendedName>
</protein>
<accession>A0AAN8NAY6</accession>
<dbReference type="GO" id="GO:1990269">
    <property type="term" value="F:RNA polymerase II C-terminal domain phosphoserine binding"/>
    <property type="evidence" value="ECO:0007669"/>
    <property type="project" value="TreeGrafter"/>
</dbReference>
<dbReference type="PANTHER" id="PTHR23146">
    <property type="entry name" value="LEO1 PROTEIN"/>
    <property type="match status" value="1"/>
</dbReference>
<gene>
    <name evidence="2" type="ORF">TWF718_000235</name>
</gene>
<dbReference type="AlphaFoldDB" id="A0AAN8NAY6"/>
<reference evidence="2 3" key="1">
    <citation type="submission" date="2019-10" db="EMBL/GenBank/DDBJ databases">
        <authorList>
            <person name="Palmer J.M."/>
        </authorList>
    </citation>
    <scope>NUCLEOTIDE SEQUENCE [LARGE SCALE GENOMIC DNA]</scope>
    <source>
        <strain evidence="2 3">TWF718</strain>
    </source>
</reference>
<comment type="caution">
    <text evidence="2">The sequence shown here is derived from an EMBL/GenBank/DDBJ whole genome shotgun (WGS) entry which is preliminary data.</text>
</comment>
<dbReference type="PANTHER" id="PTHR23146:SF0">
    <property type="entry name" value="RNA POLYMERASE-ASSOCIATED PROTEIN LEO1"/>
    <property type="match status" value="1"/>
</dbReference>
<evidence type="ECO:0008006" key="4">
    <source>
        <dbReference type="Google" id="ProtNLM"/>
    </source>
</evidence>
<dbReference type="Proteomes" id="UP001313282">
    <property type="component" value="Unassembled WGS sequence"/>
</dbReference>
<dbReference type="InterPro" id="IPR007149">
    <property type="entry name" value="Leo1"/>
</dbReference>
<sequence length="524" mass="59224">MSSPLSDISDPPPRRRQVASDDDDDDDVRSISPAPKASEDNADNIFDDDEDEPVPKPRSRRQASPKASDDDDNASDLDADLFGDGSDLDMDDAGPSKKERTLDDSELDSGDDSGNESRRRRRDDYGFVEEERDETSYEVDIGLHKLPQSANDEVYILKIPQFISLAPQVFKPETFQAPKLPPGAAITPYTFATTAIRWRHSPFDSSKLESNSRIIQWSDGTFSLQIGSSKEGLYDLPTTPLIPPPDKEYNPTHDSFTFLAEPLANSRLVRFFAHATQTMGVTSASNNLITDDIKQMVAARYQASQKRRTDDGMKQVELSYKIEDPEKARRDAEALEREVERNRKRMEARKIKEAEAGVGGPRKVRRGPGGMGMDDLEEDEEGGGSYSKKKSGGYSKRDKDDYYDDDDDDGFIERDPDSDEEEEEVSESEEEEEYRSSRKKDKKKGKKKKEKRRQRDEDEDEDEEPEAEFTDEEDEEPQRAKSPGKPNARSASEVGDDEDEDGELSRAPDRKKRKVIIDDSDDDE</sequence>
<feature type="region of interest" description="Disordered" evidence="1">
    <location>
        <begin position="346"/>
        <end position="524"/>
    </location>
</feature>
<feature type="compositionally biased region" description="Acidic residues" evidence="1">
    <location>
        <begin position="104"/>
        <end position="114"/>
    </location>
</feature>
<feature type="compositionally biased region" description="Acidic residues" evidence="1">
    <location>
        <begin position="69"/>
        <end position="92"/>
    </location>
</feature>
<organism evidence="2 3">
    <name type="scientific">Orbilia javanica</name>
    <dbReference type="NCBI Taxonomy" id="47235"/>
    <lineage>
        <taxon>Eukaryota</taxon>
        <taxon>Fungi</taxon>
        <taxon>Dikarya</taxon>
        <taxon>Ascomycota</taxon>
        <taxon>Pezizomycotina</taxon>
        <taxon>Orbiliomycetes</taxon>
        <taxon>Orbiliales</taxon>
        <taxon>Orbiliaceae</taxon>
        <taxon>Orbilia</taxon>
    </lineage>
</organism>
<proteinExistence type="predicted"/>
<keyword evidence="3" id="KW-1185">Reference proteome</keyword>
<dbReference type="Pfam" id="PF04004">
    <property type="entry name" value="Leo1"/>
    <property type="match status" value="1"/>
</dbReference>
<feature type="compositionally biased region" description="Acidic residues" evidence="1">
    <location>
        <begin position="40"/>
        <end position="52"/>
    </location>
</feature>
<feature type="region of interest" description="Disordered" evidence="1">
    <location>
        <begin position="1"/>
        <end position="133"/>
    </location>
</feature>
<feature type="compositionally biased region" description="Acidic residues" evidence="1">
    <location>
        <begin position="401"/>
        <end position="433"/>
    </location>
</feature>
<dbReference type="GO" id="GO:0006368">
    <property type="term" value="P:transcription elongation by RNA polymerase II"/>
    <property type="evidence" value="ECO:0007669"/>
    <property type="project" value="InterPro"/>
</dbReference>
<feature type="compositionally biased region" description="Basic residues" evidence="1">
    <location>
        <begin position="437"/>
        <end position="452"/>
    </location>
</feature>
<name>A0AAN8NAY6_9PEZI</name>
<evidence type="ECO:0000313" key="3">
    <source>
        <dbReference type="Proteomes" id="UP001313282"/>
    </source>
</evidence>
<dbReference type="GO" id="GO:0032968">
    <property type="term" value="P:positive regulation of transcription elongation by RNA polymerase II"/>
    <property type="evidence" value="ECO:0007669"/>
    <property type="project" value="TreeGrafter"/>
</dbReference>